<name>A0AAE6ZLF8_9BACT</name>
<dbReference type="Proteomes" id="UP000502421">
    <property type="component" value="Chromosome"/>
</dbReference>
<gene>
    <name evidence="1" type="ORF">HF329_20310</name>
</gene>
<dbReference type="AlphaFoldDB" id="A0AAE6ZLF8"/>
<proteinExistence type="predicted"/>
<accession>A0AAE6ZLF8</accession>
<reference evidence="2" key="1">
    <citation type="submission" date="2020-04" db="EMBL/GenBank/DDBJ databases">
        <authorList>
            <person name="Kittiwongwattana C."/>
        </authorList>
    </citation>
    <scope>NUCLEOTIDE SEQUENCE [LARGE SCALE GENOMIC DNA]</scope>
    <source>
        <strain evidence="2">1310</strain>
    </source>
</reference>
<organism evidence="1 2">
    <name type="scientific">Chitinophaga oryzae</name>
    <dbReference type="NCBI Taxonomy" id="2725414"/>
    <lineage>
        <taxon>Bacteria</taxon>
        <taxon>Pseudomonadati</taxon>
        <taxon>Bacteroidota</taxon>
        <taxon>Chitinophagia</taxon>
        <taxon>Chitinophagales</taxon>
        <taxon>Chitinophagaceae</taxon>
        <taxon>Chitinophaga</taxon>
    </lineage>
</organism>
<sequence length="66" mass="7074">MRKLLCGVAGCLFLLSASGEWVDGMSRQSDEVERRARPLRVTDPGNRRVIAGGAGGQYAAEAAHCR</sequence>
<dbReference type="EMBL" id="CP051205">
    <property type="protein sequence ID" value="QJB33530.1"/>
    <property type="molecule type" value="Genomic_DNA"/>
</dbReference>
<dbReference type="RefSeq" id="WP_168806819.1">
    <property type="nucleotide sequence ID" value="NZ_CP051205.1"/>
</dbReference>
<evidence type="ECO:0000313" key="1">
    <source>
        <dbReference type="EMBL" id="QJB33530.1"/>
    </source>
</evidence>
<evidence type="ECO:0000313" key="2">
    <source>
        <dbReference type="Proteomes" id="UP000502421"/>
    </source>
</evidence>
<dbReference type="KEGG" id="coy:HF329_20310"/>
<protein>
    <submittedName>
        <fullName evidence="1">Uncharacterized protein</fullName>
    </submittedName>
</protein>